<feature type="transmembrane region" description="Helical" evidence="6">
    <location>
        <begin position="277"/>
        <end position="298"/>
    </location>
</feature>
<keyword evidence="4 6" id="KW-1133">Transmembrane helix</keyword>
<feature type="transmembrane region" description="Helical" evidence="6">
    <location>
        <begin position="334"/>
        <end position="354"/>
    </location>
</feature>
<evidence type="ECO:0000256" key="5">
    <source>
        <dbReference type="ARBA" id="ARBA00023136"/>
    </source>
</evidence>
<dbReference type="InterPro" id="IPR030922">
    <property type="entry name" value="LptF"/>
</dbReference>
<evidence type="ECO:0000313" key="7">
    <source>
        <dbReference type="EMBL" id="KNG92357.1"/>
    </source>
</evidence>
<dbReference type="Proteomes" id="UP000036938">
    <property type="component" value="Unassembled WGS sequence"/>
</dbReference>
<dbReference type="InterPro" id="IPR005495">
    <property type="entry name" value="LptG/LptF_permease"/>
</dbReference>
<dbReference type="GO" id="GO:0055085">
    <property type="term" value="P:transmembrane transport"/>
    <property type="evidence" value="ECO:0007669"/>
    <property type="project" value="InterPro"/>
</dbReference>
<keyword evidence="2" id="KW-1003">Cell membrane</keyword>
<evidence type="ECO:0000256" key="2">
    <source>
        <dbReference type="ARBA" id="ARBA00022475"/>
    </source>
</evidence>
<evidence type="ECO:0000256" key="4">
    <source>
        <dbReference type="ARBA" id="ARBA00022989"/>
    </source>
</evidence>
<feature type="transmembrane region" description="Helical" evidence="6">
    <location>
        <begin position="96"/>
        <end position="115"/>
    </location>
</feature>
<dbReference type="GO" id="GO:0015920">
    <property type="term" value="P:lipopolysaccharide transport"/>
    <property type="evidence" value="ECO:0007669"/>
    <property type="project" value="TreeGrafter"/>
</dbReference>
<evidence type="ECO:0000256" key="1">
    <source>
        <dbReference type="ARBA" id="ARBA00004651"/>
    </source>
</evidence>
<gene>
    <name evidence="7" type="ORF">ATO11_17230</name>
</gene>
<evidence type="ECO:0000256" key="3">
    <source>
        <dbReference type="ARBA" id="ARBA00022692"/>
    </source>
</evidence>
<keyword evidence="3 6" id="KW-0812">Transmembrane</keyword>
<dbReference type="NCBIfam" id="TIGR04407">
    <property type="entry name" value="LptF_YjgP"/>
    <property type="match status" value="1"/>
</dbReference>
<dbReference type="PANTHER" id="PTHR33529">
    <property type="entry name" value="SLR0882 PROTEIN-RELATED"/>
    <property type="match status" value="1"/>
</dbReference>
<dbReference type="RefSeq" id="WP_050532156.1">
    <property type="nucleotide sequence ID" value="NZ_AQQZ01000009.1"/>
</dbReference>
<evidence type="ECO:0000256" key="6">
    <source>
        <dbReference type="SAM" id="Phobius"/>
    </source>
</evidence>
<dbReference type="AlphaFoldDB" id="A0A0L1JKV5"/>
<dbReference type="PATRIC" id="fig|1317121.7.peg.4180"/>
<dbReference type="EMBL" id="AQQZ01000009">
    <property type="protein sequence ID" value="KNG92357.1"/>
    <property type="molecule type" value="Genomic_DNA"/>
</dbReference>
<comment type="subcellular location">
    <subcellularLocation>
        <location evidence="1">Cell membrane</location>
        <topology evidence="1">Multi-pass membrane protein</topology>
    </subcellularLocation>
</comment>
<dbReference type="GO" id="GO:0043190">
    <property type="term" value="C:ATP-binding cassette (ABC) transporter complex"/>
    <property type="evidence" value="ECO:0007669"/>
    <property type="project" value="InterPro"/>
</dbReference>
<evidence type="ECO:0000313" key="8">
    <source>
        <dbReference type="Proteomes" id="UP000036938"/>
    </source>
</evidence>
<keyword evidence="5 6" id="KW-0472">Membrane</keyword>
<name>A0A0L1JKV5_9RHOB</name>
<dbReference type="PANTHER" id="PTHR33529:SF6">
    <property type="entry name" value="YJGP_YJGQ FAMILY PERMEASE"/>
    <property type="match status" value="1"/>
</dbReference>
<protein>
    <submittedName>
        <fullName evidence="7">Permease</fullName>
    </submittedName>
</protein>
<proteinExistence type="predicted"/>
<dbReference type="OrthoDB" id="8477889at2"/>
<feature type="transmembrane region" description="Helical" evidence="6">
    <location>
        <begin position="304"/>
        <end position="322"/>
    </location>
</feature>
<reference evidence="7 8" key="1">
    <citation type="journal article" date="2015" name="Int. J. Syst. Evol. Microbiol.">
        <title>Aestuariivita atlantica sp. nov., isolated from deep sea sediment of the Atlantic Ocean.</title>
        <authorList>
            <person name="Li G."/>
            <person name="Lai Q."/>
            <person name="Du Y."/>
            <person name="Liu X."/>
            <person name="Sun F."/>
            <person name="Shao Z."/>
        </authorList>
    </citation>
    <scope>NUCLEOTIDE SEQUENCE [LARGE SCALE GENOMIC DNA]</scope>
    <source>
        <strain evidence="7 8">22II-S11-z3</strain>
    </source>
</reference>
<comment type="caution">
    <text evidence="7">The sequence shown here is derived from an EMBL/GenBank/DDBJ whole genome shotgun (WGS) entry which is preliminary data.</text>
</comment>
<accession>A0A0L1JKV5</accession>
<dbReference type="STRING" id="1317121.ATO11_17230"/>
<dbReference type="Pfam" id="PF03739">
    <property type="entry name" value="LptF_LptG"/>
    <property type="match status" value="1"/>
</dbReference>
<organism evidence="7 8">
    <name type="scientific">Pseudaestuariivita atlantica</name>
    <dbReference type="NCBI Taxonomy" id="1317121"/>
    <lineage>
        <taxon>Bacteria</taxon>
        <taxon>Pseudomonadati</taxon>
        <taxon>Pseudomonadota</taxon>
        <taxon>Alphaproteobacteria</taxon>
        <taxon>Rhodobacterales</taxon>
        <taxon>Paracoccaceae</taxon>
        <taxon>Pseudaestuariivita</taxon>
    </lineage>
</organism>
<keyword evidence="8" id="KW-1185">Reference proteome</keyword>
<sequence length="370" mass="40720">MLSQLLALFGFFSLVLVSVYWVNRAVVLFDQLIADGQPLRVFAEFTALSLPPVIAQILPMSTFAAAVYVTNRLSSESELTVMQATGYSPWRLARPVLTFGLIVTVMMGALTHLLVPSALEELKKREKEISASVSARLLREGTFLHPADGVTFYIGEITPEGELRDVFLSDRRVPERSVAYTAEQAYLFVDDAGPKLVMVNGLAQVLQSESGRLSTTNFTDFSYDISGLVTRAGIGRPKLRHASTWDMLTDPATVAAETKSRPGQVAEELHMRFQQPLLCAVAALIGFSTLLIGGFSRFGVWRQILLAIFFLVLVKLVESLVTDPVRHDARLWPLVYAPSVVGLGIVWAMLFRAAHPVFRAPPPRMSEAAP</sequence>